<dbReference type="EMBL" id="JAQMLS010000013">
    <property type="protein sequence ID" value="MDB8743125.1"/>
    <property type="molecule type" value="Genomic_DNA"/>
</dbReference>
<dbReference type="AlphaFoldDB" id="A0AAW6E5N9"/>
<reference evidence="1" key="1">
    <citation type="submission" date="2023-01" db="EMBL/GenBank/DDBJ databases">
        <title>Human gut microbiome strain richness.</title>
        <authorList>
            <person name="Chen-Liaw A."/>
        </authorList>
    </citation>
    <scope>NUCLEOTIDE SEQUENCE</scope>
    <source>
        <strain evidence="1">D59st1_B8_D59t2_181005</strain>
    </source>
</reference>
<evidence type="ECO:0000313" key="1">
    <source>
        <dbReference type="EMBL" id="MDB8743125.1"/>
    </source>
</evidence>
<dbReference type="RefSeq" id="WP_195552220.1">
    <property type="nucleotide sequence ID" value="NZ_JADMNX010000013.1"/>
</dbReference>
<accession>A0AAW6E5N9</accession>
<sequence length="83" mass="9487">MPMDKKDQLAELISNAETSFYNGQLQEAFSISLSAIKLDENCADAYQCAANVCMSLSRYEDAIEYYQKVQIYIMLITQIEMNL</sequence>
<dbReference type="SUPFAM" id="SSF48452">
    <property type="entry name" value="TPR-like"/>
    <property type="match status" value="1"/>
</dbReference>
<dbReference type="Pfam" id="PF12895">
    <property type="entry name" value="ANAPC3"/>
    <property type="match status" value="1"/>
</dbReference>
<gene>
    <name evidence="1" type="ORF">PNV70_13740</name>
</gene>
<dbReference type="InterPro" id="IPR011990">
    <property type="entry name" value="TPR-like_helical_dom_sf"/>
</dbReference>
<dbReference type="Gene3D" id="1.25.40.10">
    <property type="entry name" value="Tetratricopeptide repeat domain"/>
    <property type="match status" value="1"/>
</dbReference>
<dbReference type="Proteomes" id="UP001211421">
    <property type="component" value="Unassembled WGS sequence"/>
</dbReference>
<evidence type="ECO:0008006" key="3">
    <source>
        <dbReference type="Google" id="ProtNLM"/>
    </source>
</evidence>
<organism evidence="1 2">
    <name type="scientific">Ruminococcus bicirculans</name>
    <name type="common">ex Wegman et al. 2014</name>
    <dbReference type="NCBI Taxonomy" id="1160721"/>
    <lineage>
        <taxon>Bacteria</taxon>
        <taxon>Bacillati</taxon>
        <taxon>Bacillota</taxon>
        <taxon>Clostridia</taxon>
        <taxon>Eubacteriales</taxon>
        <taxon>Oscillospiraceae</taxon>
        <taxon>Ruminococcus</taxon>
    </lineage>
</organism>
<proteinExistence type="predicted"/>
<name>A0AAW6E5N9_9FIRM</name>
<protein>
    <recommendedName>
        <fullName evidence="3">Tetratricopeptide repeat protein</fullName>
    </recommendedName>
</protein>
<evidence type="ECO:0000313" key="2">
    <source>
        <dbReference type="Proteomes" id="UP001211421"/>
    </source>
</evidence>
<comment type="caution">
    <text evidence="1">The sequence shown here is derived from an EMBL/GenBank/DDBJ whole genome shotgun (WGS) entry which is preliminary data.</text>
</comment>